<accession>A0A061QMN3</accession>
<dbReference type="AlphaFoldDB" id="A0A061QMN3"/>
<reference evidence="1" key="1">
    <citation type="submission" date="2014-05" db="EMBL/GenBank/DDBJ databases">
        <title>The transcriptome of the halophilic microalga Tetraselmis sp. GSL018 isolated from the Great Salt Lake, Utah.</title>
        <authorList>
            <person name="Jinkerson R.E."/>
            <person name="D'Adamo S."/>
            <person name="Posewitz M.C."/>
        </authorList>
    </citation>
    <scope>NUCLEOTIDE SEQUENCE</scope>
    <source>
        <strain evidence="1">GSL018</strain>
    </source>
</reference>
<feature type="non-terminal residue" evidence="1">
    <location>
        <position position="71"/>
    </location>
</feature>
<name>A0A061QMN3_9CHLO</name>
<feature type="non-terminal residue" evidence="1">
    <location>
        <position position="1"/>
    </location>
</feature>
<evidence type="ECO:0000313" key="1">
    <source>
        <dbReference type="EMBL" id="JAC60993.1"/>
    </source>
</evidence>
<dbReference type="EMBL" id="GBEZ01026191">
    <property type="protein sequence ID" value="JAC60993.1"/>
    <property type="molecule type" value="Transcribed_RNA"/>
</dbReference>
<protein>
    <submittedName>
        <fullName evidence="1">Kinesin family protein</fullName>
    </submittedName>
</protein>
<proteinExistence type="predicted"/>
<organism evidence="1">
    <name type="scientific">Tetraselmis sp. GSL018</name>
    <dbReference type="NCBI Taxonomy" id="582737"/>
    <lineage>
        <taxon>Eukaryota</taxon>
        <taxon>Viridiplantae</taxon>
        <taxon>Chlorophyta</taxon>
        <taxon>core chlorophytes</taxon>
        <taxon>Chlorodendrophyceae</taxon>
        <taxon>Chlorodendrales</taxon>
        <taxon>Chlorodendraceae</taxon>
        <taxon>Tetraselmis</taxon>
    </lineage>
</organism>
<gene>
    <name evidence="1" type="ORF">TSPGSL018_27463</name>
</gene>
<sequence length="71" mass="7788">LVRFRVNDNVAVTVHKACTKDDFEEVVSLLPHNTPLPSSDRMIYLLARVIEDMDTGEVGRAVGCLMASIGT</sequence>